<feature type="compositionally biased region" description="Basic residues" evidence="1">
    <location>
        <begin position="89"/>
        <end position="106"/>
    </location>
</feature>
<keyword evidence="3" id="KW-1185">Reference proteome</keyword>
<protein>
    <submittedName>
        <fullName evidence="2">Uncharacterized protein</fullName>
    </submittedName>
</protein>
<reference evidence="2" key="1">
    <citation type="submission" date="2021-01" db="EMBL/GenBank/DDBJ databases">
        <title>A chromosome-scale assembly of European eel, Anguilla anguilla.</title>
        <authorList>
            <person name="Henkel C."/>
            <person name="Jong-Raadsen S.A."/>
            <person name="Dufour S."/>
            <person name="Weltzien F.-A."/>
            <person name="Palstra A.P."/>
            <person name="Pelster B."/>
            <person name="Spaink H.P."/>
            <person name="Van Den Thillart G.E."/>
            <person name="Jansen H."/>
            <person name="Zahm M."/>
            <person name="Klopp C."/>
            <person name="Cedric C."/>
            <person name="Louis A."/>
            <person name="Berthelot C."/>
            <person name="Parey E."/>
            <person name="Roest Crollius H."/>
            <person name="Montfort J."/>
            <person name="Robinson-Rechavi M."/>
            <person name="Bucao C."/>
            <person name="Bouchez O."/>
            <person name="Gislard M."/>
            <person name="Lluch J."/>
            <person name="Milhes M."/>
            <person name="Lampietro C."/>
            <person name="Lopez Roques C."/>
            <person name="Donnadieu C."/>
            <person name="Braasch I."/>
            <person name="Desvignes T."/>
            <person name="Postlethwait J."/>
            <person name="Bobe J."/>
            <person name="Guiguen Y."/>
            <person name="Dirks R."/>
        </authorList>
    </citation>
    <scope>NUCLEOTIDE SEQUENCE</scope>
    <source>
        <strain evidence="2">Tag_6206</strain>
        <tissue evidence="2">Liver</tissue>
    </source>
</reference>
<evidence type="ECO:0000313" key="2">
    <source>
        <dbReference type="EMBL" id="KAG5858031.1"/>
    </source>
</evidence>
<dbReference type="EMBL" id="JAFIRN010000001">
    <property type="protein sequence ID" value="KAG5858031.1"/>
    <property type="molecule type" value="Genomic_DNA"/>
</dbReference>
<evidence type="ECO:0000256" key="1">
    <source>
        <dbReference type="SAM" id="MobiDB-lite"/>
    </source>
</evidence>
<organism evidence="2 3">
    <name type="scientific">Anguilla anguilla</name>
    <name type="common">European freshwater eel</name>
    <name type="synonym">Muraena anguilla</name>
    <dbReference type="NCBI Taxonomy" id="7936"/>
    <lineage>
        <taxon>Eukaryota</taxon>
        <taxon>Metazoa</taxon>
        <taxon>Chordata</taxon>
        <taxon>Craniata</taxon>
        <taxon>Vertebrata</taxon>
        <taxon>Euteleostomi</taxon>
        <taxon>Actinopterygii</taxon>
        <taxon>Neopterygii</taxon>
        <taxon>Teleostei</taxon>
        <taxon>Anguilliformes</taxon>
        <taxon>Anguillidae</taxon>
        <taxon>Anguilla</taxon>
    </lineage>
</organism>
<name>A0A9D3MZM5_ANGAN</name>
<dbReference type="AlphaFoldDB" id="A0A9D3MZM5"/>
<dbReference type="Proteomes" id="UP001044222">
    <property type="component" value="Unassembled WGS sequence"/>
</dbReference>
<gene>
    <name evidence="2" type="ORF">ANANG_G00025790</name>
</gene>
<sequence length="106" mass="11816">MPREEEAQYLFGFFTAPEAAAARLCRGCERGCGIMGENGPHREAMYFEVEVDALTQHDDDDDDKMADFDKEDDDGDLLPSTSTSVGPRVRPHHRAHRAGPRRPGRG</sequence>
<proteinExistence type="predicted"/>
<accession>A0A9D3MZM5</accession>
<comment type="caution">
    <text evidence="2">The sequence shown here is derived from an EMBL/GenBank/DDBJ whole genome shotgun (WGS) entry which is preliminary data.</text>
</comment>
<feature type="region of interest" description="Disordered" evidence="1">
    <location>
        <begin position="53"/>
        <end position="106"/>
    </location>
</feature>
<evidence type="ECO:0000313" key="3">
    <source>
        <dbReference type="Proteomes" id="UP001044222"/>
    </source>
</evidence>
<feature type="compositionally biased region" description="Acidic residues" evidence="1">
    <location>
        <begin position="58"/>
        <end position="76"/>
    </location>
</feature>